<dbReference type="AlphaFoldDB" id="A0A1B9F5M3"/>
<dbReference type="PANTHER" id="PTHR11758">
    <property type="entry name" value="40S RIBOSOMAL PROTEIN S15A"/>
    <property type="match status" value="1"/>
</dbReference>
<evidence type="ECO:0000256" key="7">
    <source>
        <dbReference type="ARBA" id="ARBA00046740"/>
    </source>
</evidence>
<dbReference type="GO" id="GO:0019843">
    <property type="term" value="F:rRNA binding"/>
    <property type="evidence" value="ECO:0007669"/>
    <property type="project" value="UniProtKB-UniRule"/>
</dbReference>
<dbReference type="PATRIC" id="fig|1156395.6.peg.1562"/>
<evidence type="ECO:0000256" key="5">
    <source>
        <dbReference type="ARBA" id="ARBA00023274"/>
    </source>
</evidence>
<dbReference type="GO" id="GO:0003735">
    <property type="term" value="F:structural constituent of ribosome"/>
    <property type="evidence" value="ECO:0007669"/>
    <property type="project" value="InterPro"/>
</dbReference>
<dbReference type="InterPro" id="IPR035987">
    <property type="entry name" value="Ribosomal_uS8_sf"/>
</dbReference>
<comment type="function">
    <text evidence="8">One of the primary rRNA binding proteins, it binds directly to 16S rRNA central domain where it helps coordinate assembly of the platform of the 30S subunit.</text>
</comment>
<evidence type="ECO:0000256" key="4">
    <source>
        <dbReference type="ARBA" id="ARBA00022980"/>
    </source>
</evidence>
<evidence type="ECO:0000256" key="1">
    <source>
        <dbReference type="ARBA" id="ARBA00006471"/>
    </source>
</evidence>
<dbReference type="Gene3D" id="3.30.1490.10">
    <property type="match status" value="1"/>
</dbReference>
<dbReference type="SUPFAM" id="SSF56047">
    <property type="entry name" value="Ribosomal protein S8"/>
    <property type="match status" value="1"/>
</dbReference>
<dbReference type="HAMAP" id="MF_01302_B">
    <property type="entry name" value="Ribosomal_uS8_B"/>
    <property type="match status" value="1"/>
</dbReference>
<keyword evidence="4 8" id="KW-0689">Ribosomal protein</keyword>
<dbReference type="EMBL" id="MAGO01000007">
    <property type="protein sequence ID" value="OCC15061.1"/>
    <property type="molecule type" value="Genomic_DNA"/>
</dbReference>
<keyword evidence="11" id="KW-1185">Reference proteome</keyword>
<organism evidence="10 11">
    <name type="scientific">Dissulfuribacter thermophilus</name>
    <dbReference type="NCBI Taxonomy" id="1156395"/>
    <lineage>
        <taxon>Bacteria</taxon>
        <taxon>Pseudomonadati</taxon>
        <taxon>Thermodesulfobacteriota</taxon>
        <taxon>Dissulfuribacteria</taxon>
        <taxon>Dissulfuribacterales</taxon>
        <taxon>Dissulfuribacteraceae</taxon>
        <taxon>Dissulfuribacter</taxon>
    </lineage>
</organism>
<evidence type="ECO:0000256" key="8">
    <source>
        <dbReference type="HAMAP-Rule" id="MF_01302"/>
    </source>
</evidence>
<comment type="caution">
    <text evidence="10">The sequence shown here is derived from an EMBL/GenBank/DDBJ whole genome shotgun (WGS) entry which is preliminary data.</text>
</comment>
<dbReference type="Pfam" id="PF00410">
    <property type="entry name" value="Ribosomal_S8"/>
    <property type="match status" value="1"/>
</dbReference>
<evidence type="ECO:0000313" key="11">
    <source>
        <dbReference type="Proteomes" id="UP000093080"/>
    </source>
</evidence>
<dbReference type="GO" id="GO:0006412">
    <property type="term" value="P:translation"/>
    <property type="evidence" value="ECO:0007669"/>
    <property type="project" value="UniProtKB-UniRule"/>
</dbReference>
<dbReference type="RefSeq" id="WP_067618504.1">
    <property type="nucleotide sequence ID" value="NZ_MAGO01000007.1"/>
</dbReference>
<dbReference type="STRING" id="1156395.DBT_1547"/>
<reference evidence="10 11" key="1">
    <citation type="submission" date="2016-06" db="EMBL/GenBank/DDBJ databases">
        <title>Respiratory ammonification of nitrate coupled to the oxidation of elemental sulfur in deep-sea autotrophic thermophilic bacteria.</title>
        <authorList>
            <person name="Slobodkina G.B."/>
            <person name="Mardanov A.V."/>
            <person name="Ravin N.V."/>
            <person name="Frolova A.A."/>
            <person name="Viryasiv M.B."/>
            <person name="Chernyh N.A."/>
            <person name="Bonch-Osmolovskaya E.A."/>
            <person name="Slobodkin A.I."/>
        </authorList>
    </citation>
    <scope>NUCLEOTIDE SEQUENCE [LARGE SCALE GENOMIC DNA]</scope>
    <source>
        <strain evidence="10 11">S69</strain>
    </source>
</reference>
<evidence type="ECO:0000256" key="2">
    <source>
        <dbReference type="ARBA" id="ARBA00022730"/>
    </source>
</evidence>
<dbReference type="FunFam" id="3.30.1490.10:FF:000001">
    <property type="entry name" value="30S ribosomal protein S8"/>
    <property type="match status" value="1"/>
</dbReference>
<dbReference type="FunFam" id="3.30.1370.30:FF:000002">
    <property type="entry name" value="30S ribosomal protein S8"/>
    <property type="match status" value="1"/>
</dbReference>
<name>A0A1B9F5M3_9BACT</name>
<protein>
    <recommendedName>
        <fullName evidence="6 8">Small ribosomal subunit protein uS8</fullName>
    </recommendedName>
</protein>
<dbReference type="GO" id="GO:1990904">
    <property type="term" value="C:ribonucleoprotein complex"/>
    <property type="evidence" value="ECO:0007669"/>
    <property type="project" value="UniProtKB-KW"/>
</dbReference>
<dbReference type="NCBIfam" id="NF001109">
    <property type="entry name" value="PRK00136.1"/>
    <property type="match status" value="1"/>
</dbReference>
<keyword evidence="2 8" id="KW-0699">rRNA-binding</keyword>
<accession>A0A1B9F5M3</accession>
<keyword evidence="3 8" id="KW-0694">RNA-binding</keyword>
<evidence type="ECO:0000256" key="3">
    <source>
        <dbReference type="ARBA" id="ARBA00022884"/>
    </source>
</evidence>
<evidence type="ECO:0000256" key="9">
    <source>
        <dbReference type="RuleBase" id="RU003660"/>
    </source>
</evidence>
<keyword evidence="5 8" id="KW-0687">Ribonucleoprotein</keyword>
<sequence>MSLTDTIADMLTRIRNACMARHEKVDIPASKMKIGIAKLMKEHGYIQNYKLIKDGKQGILRITLRYHEGKPVILGLERISKPGRRQYRSSKDLPKIRNGFGMAVISTSKGLMTDEQARKAGVGGEVVCAIW</sequence>
<dbReference type="GO" id="GO:0005737">
    <property type="term" value="C:cytoplasm"/>
    <property type="evidence" value="ECO:0007669"/>
    <property type="project" value="UniProtKB-ARBA"/>
</dbReference>
<comment type="similarity">
    <text evidence="1 8 9">Belongs to the universal ribosomal protein uS8 family.</text>
</comment>
<evidence type="ECO:0000313" key="10">
    <source>
        <dbReference type="EMBL" id="OCC15061.1"/>
    </source>
</evidence>
<gene>
    <name evidence="8" type="primary">rpsH</name>
    <name evidence="10" type="ORF">DBT_1547</name>
</gene>
<comment type="subunit">
    <text evidence="7 8">Part of the 30S ribosomal subunit. Contacts proteins S5 and S12.</text>
</comment>
<dbReference type="Gene3D" id="3.30.1370.30">
    <property type="match status" value="1"/>
</dbReference>
<proteinExistence type="inferred from homology"/>
<dbReference type="OrthoDB" id="9802617at2"/>
<dbReference type="Proteomes" id="UP000093080">
    <property type="component" value="Unassembled WGS sequence"/>
</dbReference>
<dbReference type="GO" id="GO:0005840">
    <property type="term" value="C:ribosome"/>
    <property type="evidence" value="ECO:0007669"/>
    <property type="project" value="UniProtKB-KW"/>
</dbReference>
<evidence type="ECO:0000256" key="6">
    <source>
        <dbReference type="ARBA" id="ARBA00035258"/>
    </source>
</evidence>
<dbReference type="PROSITE" id="PS00053">
    <property type="entry name" value="RIBOSOMAL_S8"/>
    <property type="match status" value="1"/>
</dbReference>
<dbReference type="InterPro" id="IPR000630">
    <property type="entry name" value="Ribosomal_uS8"/>
</dbReference>
<dbReference type="InterPro" id="IPR047863">
    <property type="entry name" value="Ribosomal_uS8_CS"/>
</dbReference>